<keyword evidence="6" id="KW-1015">Disulfide bond</keyword>
<dbReference type="Gene3D" id="1.10.1450.10">
    <property type="entry name" value="Tetraspanin"/>
    <property type="match status" value="1"/>
</dbReference>
<dbReference type="EMBL" id="VIIS01002067">
    <property type="protein sequence ID" value="KAF0289020.1"/>
    <property type="molecule type" value="Genomic_DNA"/>
</dbReference>
<dbReference type="InterPro" id="IPR008952">
    <property type="entry name" value="Tetraspanin_EC2_sf"/>
</dbReference>
<proteinExistence type="inferred from homology"/>
<dbReference type="PANTHER" id="PTHR19282:SF551">
    <property type="entry name" value="RE08073P-RELATED"/>
    <property type="match status" value="1"/>
</dbReference>
<dbReference type="AlphaFoldDB" id="A0A6A4VCJ6"/>
<sequence length="243" mass="25343">MALQCSECVRMAFMVLTVMTTTSGLVLLAVGITALAKDDWQLIKLLDTALCPAVGGVLTAVGGLVTLLGVLAACAVRFEDRRLLTVFFWVTLGLLVASGIALVVGFGVGAQTALQDVQRQLFASTKRYNSDFETRRLWDELQKESQCCGVESGFDWSPVMGINQVPSSCCLSLPGTGQCTATKGAYNAGCERKVSEAAAAFSAVTGATSAAVAVLLLVAMVTSYALIKDSEGGSQYSVLGCSG</sequence>
<name>A0A6A4VCJ6_AMPAM</name>
<dbReference type="Pfam" id="PF00335">
    <property type="entry name" value="Tetraspanin"/>
    <property type="match status" value="1"/>
</dbReference>
<dbReference type="CDD" id="cd03127">
    <property type="entry name" value="tetraspanin_LEL"/>
    <property type="match status" value="1"/>
</dbReference>
<reference evidence="8 9" key="1">
    <citation type="submission" date="2019-07" db="EMBL/GenBank/DDBJ databases">
        <title>Draft genome assembly of a fouling barnacle, Amphibalanus amphitrite (Darwin, 1854): The first reference genome for Thecostraca.</title>
        <authorList>
            <person name="Kim W."/>
        </authorList>
    </citation>
    <scope>NUCLEOTIDE SEQUENCE [LARGE SCALE GENOMIC DNA]</scope>
    <source>
        <strain evidence="8">SNU_AA5</strain>
        <tissue evidence="8">Soma without cirri and trophi</tissue>
    </source>
</reference>
<feature type="transmembrane region" description="Helical" evidence="7">
    <location>
        <begin position="201"/>
        <end position="227"/>
    </location>
</feature>
<dbReference type="PANTHER" id="PTHR19282">
    <property type="entry name" value="TETRASPANIN"/>
    <property type="match status" value="1"/>
</dbReference>
<dbReference type="Proteomes" id="UP000440578">
    <property type="component" value="Unassembled WGS sequence"/>
</dbReference>
<evidence type="ECO:0000256" key="6">
    <source>
        <dbReference type="PIRSR" id="PIRSR002419-1"/>
    </source>
</evidence>
<evidence type="ECO:0000256" key="5">
    <source>
        <dbReference type="ARBA" id="ARBA00023136"/>
    </source>
</evidence>
<keyword evidence="3 7" id="KW-0812">Transmembrane</keyword>
<evidence type="ECO:0000313" key="9">
    <source>
        <dbReference type="Proteomes" id="UP000440578"/>
    </source>
</evidence>
<dbReference type="InterPro" id="IPR018499">
    <property type="entry name" value="Tetraspanin/Peripherin"/>
</dbReference>
<dbReference type="GO" id="GO:0005886">
    <property type="term" value="C:plasma membrane"/>
    <property type="evidence" value="ECO:0007669"/>
    <property type="project" value="TreeGrafter"/>
</dbReference>
<evidence type="ECO:0000256" key="1">
    <source>
        <dbReference type="ARBA" id="ARBA00004141"/>
    </source>
</evidence>
<evidence type="ECO:0000256" key="7">
    <source>
        <dbReference type="RuleBase" id="RU361218"/>
    </source>
</evidence>
<feature type="disulfide bond" evidence="6">
    <location>
        <begin position="148"/>
        <end position="169"/>
    </location>
</feature>
<evidence type="ECO:0000256" key="4">
    <source>
        <dbReference type="ARBA" id="ARBA00022989"/>
    </source>
</evidence>
<feature type="transmembrane region" description="Helical" evidence="7">
    <location>
        <begin position="12"/>
        <end position="36"/>
    </location>
</feature>
<comment type="caution">
    <text evidence="8">The sequence shown here is derived from an EMBL/GenBank/DDBJ whole genome shotgun (WGS) entry which is preliminary data.</text>
</comment>
<comment type="similarity">
    <text evidence="2 7">Belongs to the tetraspanin (TM4SF) family.</text>
</comment>
<keyword evidence="4 7" id="KW-1133">Transmembrane helix</keyword>
<organism evidence="8 9">
    <name type="scientific">Amphibalanus amphitrite</name>
    <name type="common">Striped barnacle</name>
    <name type="synonym">Balanus amphitrite</name>
    <dbReference type="NCBI Taxonomy" id="1232801"/>
    <lineage>
        <taxon>Eukaryota</taxon>
        <taxon>Metazoa</taxon>
        <taxon>Ecdysozoa</taxon>
        <taxon>Arthropoda</taxon>
        <taxon>Crustacea</taxon>
        <taxon>Multicrustacea</taxon>
        <taxon>Cirripedia</taxon>
        <taxon>Thoracica</taxon>
        <taxon>Thoracicalcarea</taxon>
        <taxon>Balanomorpha</taxon>
        <taxon>Balanoidea</taxon>
        <taxon>Balanidae</taxon>
        <taxon>Amphibalaninae</taxon>
        <taxon>Amphibalanus</taxon>
    </lineage>
</organism>
<dbReference type="OrthoDB" id="6350804at2759"/>
<comment type="subcellular location">
    <subcellularLocation>
        <location evidence="1 7">Membrane</location>
        <topology evidence="1 7">Multi-pass membrane protein</topology>
    </subcellularLocation>
</comment>
<dbReference type="SUPFAM" id="SSF48652">
    <property type="entry name" value="Tetraspanin"/>
    <property type="match status" value="1"/>
</dbReference>
<protein>
    <recommendedName>
        <fullName evidence="7">Tetraspanin</fullName>
    </recommendedName>
</protein>
<evidence type="ECO:0000313" key="8">
    <source>
        <dbReference type="EMBL" id="KAF0289020.1"/>
    </source>
</evidence>
<dbReference type="PRINTS" id="PR00259">
    <property type="entry name" value="TMFOUR"/>
</dbReference>
<evidence type="ECO:0000256" key="2">
    <source>
        <dbReference type="ARBA" id="ARBA00006840"/>
    </source>
</evidence>
<accession>A0A6A4VCJ6</accession>
<gene>
    <name evidence="8" type="primary">TSPAN9_1</name>
    <name evidence="8" type="ORF">FJT64_012648</name>
</gene>
<feature type="transmembrane region" description="Helical" evidence="7">
    <location>
        <begin position="56"/>
        <end position="76"/>
    </location>
</feature>
<dbReference type="InterPro" id="IPR000301">
    <property type="entry name" value="Tetraspanin_animals"/>
</dbReference>
<feature type="transmembrane region" description="Helical" evidence="7">
    <location>
        <begin position="83"/>
        <end position="108"/>
    </location>
</feature>
<keyword evidence="5 7" id="KW-0472">Membrane</keyword>
<dbReference type="PIRSF" id="PIRSF002419">
    <property type="entry name" value="Tetraspanin"/>
    <property type="match status" value="1"/>
</dbReference>
<evidence type="ECO:0000256" key="3">
    <source>
        <dbReference type="ARBA" id="ARBA00022692"/>
    </source>
</evidence>
<keyword evidence="9" id="KW-1185">Reference proteome</keyword>